<dbReference type="Proteomes" id="UP001152797">
    <property type="component" value="Unassembled WGS sequence"/>
</dbReference>
<reference evidence="2" key="1">
    <citation type="submission" date="2022-10" db="EMBL/GenBank/DDBJ databases">
        <authorList>
            <person name="Chen Y."/>
            <person name="Dougan E. K."/>
            <person name="Chan C."/>
            <person name="Rhodes N."/>
            <person name="Thang M."/>
        </authorList>
    </citation>
    <scope>NUCLEOTIDE SEQUENCE</scope>
</reference>
<name>A0A9P1BPS9_9DINO</name>
<dbReference type="EMBL" id="CAMXCT030000327">
    <property type="protein sequence ID" value="CAL4764531.1"/>
    <property type="molecule type" value="Genomic_DNA"/>
</dbReference>
<dbReference type="AlphaFoldDB" id="A0A9P1BPS9"/>
<evidence type="ECO:0000313" key="2">
    <source>
        <dbReference type="EMBL" id="CAI3977219.1"/>
    </source>
</evidence>
<gene>
    <name evidence="2" type="ORF">C1SCF055_LOCUS5374</name>
</gene>
<sequence length="172" mass="18637">MLQEVVFPYQSSCRRLSYLAPLFSDALPLPCGGRRITRHLCAFGMETCRATKARSAKPPKNTPDLKAPVFAGYAQVPGKRSGSKPPEIEDFSKTSTPMPEGAATMFGEDQPSAQREHQMAANKTRPRSGSRMGNSASMCDLERTPSTSAPMAAVEYDPMGSSFGKRRFGGRG</sequence>
<evidence type="ECO:0000313" key="4">
    <source>
        <dbReference type="Proteomes" id="UP001152797"/>
    </source>
</evidence>
<dbReference type="OrthoDB" id="10267830at2759"/>
<reference evidence="3 4" key="2">
    <citation type="submission" date="2024-05" db="EMBL/GenBank/DDBJ databases">
        <authorList>
            <person name="Chen Y."/>
            <person name="Shah S."/>
            <person name="Dougan E. K."/>
            <person name="Thang M."/>
            <person name="Chan C."/>
        </authorList>
    </citation>
    <scope>NUCLEOTIDE SEQUENCE [LARGE SCALE GENOMIC DNA]</scope>
</reference>
<dbReference type="EMBL" id="CAMXCT010000327">
    <property type="protein sequence ID" value="CAI3977219.1"/>
    <property type="molecule type" value="Genomic_DNA"/>
</dbReference>
<accession>A0A9P1BPS9</accession>
<evidence type="ECO:0000256" key="1">
    <source>
        <dbReference type="SAM" id="MobiDB-lite"/>
    </source>
</evidence>
<evidence type="ECO:0000313" key="3">
    <source>
        <dbReference type="EMBL" id="CAL4764531.1"/>
    </source>
</evidence>
<protein>
    <submittedName>
        <fullName evidence="3">RRM domain-containing protein</fullName>
    </submittedName>
</protein>
<keyword evidence="4" id="KW-1185">Reference proteome</keyword>
<organism evidence="2">
    <name type="scientific">Cladocopium goreaui</name>
    <dbReference type="NCBI Taxonomy" id="2562237"/>
    <lineage>
        <taxon>Eukaryota</taxon>
        <taxon>Sar</taxon>
        <taxon>Alveolata</taxon>
        <taxon>Dinophyceae</taxon>
        <taxon>Suessiales</taxon>
        <taxon>Symbiodiniaceae</taxon>
        <taxon>Cladocopium</taxon>
    </lineage>
</organism>
<comment type="caution">
    <text evidence="2">The sequence shown here is derived from an EMBL/GenBank/DDBJ whole genome shotgun (WGS) entry which is preliminary data.</text>
</comment>
<dbReference type="EMBL" id="CAMXCT020000327">
    <property type="protein sequence ID" value="CAL1130594.1"/>
    <property type="molecule type" value="Genomic_DNA"/>
</dbReference>
<proteinExistence type="predicted"/>
<feature type="region of interest" description="Disordered" evidence="1">
    <location>
        <begin position="54"/>
        <end position="172"/>
    </location>
</feature>